<feature type="domain" description="Mechanosensitive ion channel MscS C-terminal" evidence="9">
    <location>
        <begin position="183"/>
        <end position="264"/>
    </location>
</feature>
<dbReference type="InterPro" id="IPR023408">
    <property type="entry name" value="MscS_beta-dom_sf"/>
</dbReference>
<dbReference type="Gene3D" id="1.10.287.1260">
    <property type="match status" value="1"/>
</dbReference>
<feature type="transmembrane region" description="Helical" evidence="7">
    <location>
        <begin position="89"/>
        <end position="107"/>
    </location>
</feature>
<evidence type="ECO:0000256" key="4">
    <source>
        <dbReference type="ARBA" id="ARBA00022692"/>
    </source>
</evidence>
<evidence type="ECO:0000259" key="8">
    <source>
        <dbReference type="Pfam" id="PF00924"/>
    </source>
</evidence>
<evidence type="ECO:0000256" key="5">
    <source>
        <dbReference type="ARBA" id="ARBA00022989"/>
    </source>
</evidence>
<evidence type="ECO:0000256" key="1">
    <source>
        <dbReference type="ARBA" id="ARBA00004651"/>
    </source>
</evidence>
<evidence type="ECO:0000313" key="10">
    <source>
        <dbReference type="EMBL" id="HIZ73331.1"/>
    </source>
</evidence>
<gene>
    <name evidence="10" type="ORF">H9964_07100</name>
</gene>
<feature type="transmembrane region" description="Helical" evidence="7">
    <location>
        <begin position="25"/>
        <end position="43"/>
    </location>
</feature>
<evidence type="ECO:0000313" key="11">
    <source>
        <dbReference type="Proteomes" id="UP000824102"/>
    </source>
</evidence>
<dbReference type="InterPro" id="IPR011066">
    <property type="entry name" value="MscS_channel_C_sf"/>
</dbReference>
<dbReference type="GO" id="GO:0005886">
    <property type="term" value="C:plasma membrane"/>
    <property type="evidence" value="ECO:0007669"/>
    <property type="project" value="UniProtKB-SubCell"/>
</dbReference>
<dbReference type="Gene3D" id="3.30.70.100">
    <property type="match status" value="1"/>
</dbReference>
<dbReference type="InterPro" id="IPR011014">
    <property type="entry name" value="MscS_channel_TM-2"/>
</dbReference>
<dbReference type="Pfam" id="PF00924">
    <property type="entry name" value="MS_channel_2nd"/>
    <property type="match status" value="1"/>
</dbReference>
<keyword evidence="5 7" id="KW-1133">Transmembrane helix</keyword>
<keyword evidence="6 7" id="KW-0472">Membrane</keyword>
<dbReference type="Proteomes" id="UP000824102">
    <property type="component" value="Unassembled WGS sequence"/>
</dbReference>
<dbReference type="PANTHER" id="PTHR30221">
    <property type="entry name" value="SMALL-CONDUCTANCE MECHANOSENSITIVE CHANNEL"/>
    <property type="match status" value="1"/>
</dbReference>
<evidence type="ECO:0000256" key="7">
    <source>
        <dbReference type="SAM" id="Phobius"/>
    </source>
</evidence>
<dbReference type="EMBL" id="DXBB01000101">
    <property type="protein sequence ID" value="HIZ73331.1"/>
    <property type="molecule type" value="Genomic_DNA"/>
</dbReference>
<reference evidence="10" key="2">
    <citation type="submission" date="2021-04" db="EMBL/GenBank/DDBJ databases">
        <authorList>
            <person name="Gilroy R."/>
        </authorList>
    </citation>
    <scope>NUCLEOTIDE SEQUENCE</scope>
    <source>
        <strain evidence="10">ChiW7-2402</strain>
    </source>
</reference>
<evidence type="ECO:0000256" key="2">
    <source>
        <dbReference type="ARBA" id="ARBA00008017"/>
    </source>
</evidence>
<comment type="subcellular location">
    <subcellularLocation>
        <location evidence="1">Cell membrane</location>
        <topology evidence="1">Multi-pass membrane protein</topology>
    </subcellularLocation>
</comment>
<organism evidence="10 11">
    <name type="scientific">Candidatus Gallimonas intestinavium</name>
    <dbReference type="NCBI Taxonomy" id="2838603"/>
    <lineage>
        <taxon>Bacteria</taxon>
        <taxon>Bacillati</taxon>
        <taxon>Bacillota</taxon>
        <taxon>Clostridia</taxon>
        <taxon>Candidatus Gallimonas</taxon>
    </lineage>
</organism>
<dbReference type="InterPro" id="IPR049278">
    <property type="entry name" value="MS_channel_C"/>
</dbReference>
<dbReference type="InterPro" id="IPR010920">
    <property type="entry name" value="LSM_dom_sf"/>
</dbReference>
<evidence type="ECO:0000256" key="3">
    <source>
        <dbReference type="ARBA" id="ARBA00022475"/>
    </source>
</evidence>
<dbReference type="GO" id="GO:0008381">
    <property type="term" value="F:mechanosensitive monoatomic ion channel activity"/>
    <property type="evidence" value="ECO:0007669"/>
    <property type="project" value="InterPro"/>
</dbReference>
<dbReference type="InterPro" id="IPR006685">
    <property type="entry name" value="MscS_channel_2nd"/>
</dbReference>
<dbReference type="SUPFAM" id="SSF50182">
    <property type="entry name" value="Sm-like ribonucleoproteins"/>
    <property type="match status" value="1"/>
</dbReference>
<name>A0A9D2G6S6_9FIRM</name>
<evidence type="ECO:0000256" key="6">
    <source>
        <dbReference type="ARBA" id="ARBA00023136"/>
    </source>
</evidence>
<feature type="transmembrane region" description="Helical" evidence="7">
    <location>
        <begin position="64"/>
        <end position="83"/>
    </location>
</feature>
<reference evidence="10" key="1">
    <citation type="journal article" date="2021" name="PeerJ">
        <title>Extensive microbial diversity within the chicken gut microbiome revealed by metagenomics and culture.</title>
        <authorList>
            <person name="Gilroy R."/>
            <person name="Ravi A."/>
            <person name="Getino M."/>
            <person name="Pursley I."/>
            <person name="Horton D.L."/>
            <person name="Alikhan N.F."/>
            <person name="Baker D."/>
            <person name="Gharbi K."/>
            <person name="Hall N."/>
            <person name="Watson M."/>
            <person name="Adriaenssens E.M."/>
            <person name="Foster-Nyarko E."/>
            <person name="Jarju S."/>
            <person name="Secka A."/>
            <person name="Antonio M."/>
            <person name="Oren A."/>
            <person name="Chaudhuri R.R."/>
            <person name="La Ragione R."/>
            <person name="Hildebrand F."/>
            <person name="Pallen M.J."/>
        </authorList>
    </citation>
    <scope>NUCLEOTIDE SEQUENCE</scope>
    <source>
        <strain evidence="10">ChiW7-2402</strain>
    </source>
</reference>
<comment type="caution">
    <text evidence="10">The sequence shown here is derived from an EMBL/GenBank/DDBJ whole genome shotgun (WGS) entry which is preliminary data.</text>
</comment>
<protein>
    <submittedName>
        <fullName evidence="10">Mechanosensitive ion channel family protein</fullName>
    </submittedName>
</protein>
<sequence length="284" mass="30895">MSFWEKIVSGVGAFWEQFVNNTGLTIVRTLAFLVLGLVVIRIVQIIARSASLKSKRLDRAASTFVLSILTVVLYIALVIVLVSSLGFSTAGIIAAFSAVALAVALALKDSLGSLANGVIIIFTKPFKKGDSVKIGDYTGSVQEIRLFNTKILTPDNDTVIIPNSDVLGSELVNYSTMPMRRIAFNFSVAYGEDPETVKRVVLEGVKAIPNVVETPAPSVVITDYQASAVGYSVRVWTPNEFYWTTHAAIRDTVLKVLNENGLEIPYDRLEVTMRPNASYGGDEK</sequence>
<evidence type="ECO:0000259" key="9">
    <source>
        <dbReference type="Pfam" id="PF21082"/>
    </source>
</evidence>
<dbReference type="SUPFAM" id="SSF82689">
    <property type="entry name" value="Mechanosensitive channel protein MscS (YggB), C-terminal domain"/>
    <property type="match status" value="1"/>
</dbReference>
<proteinExistence type="inferred from homology"/>
<dbReference type="InterPro" id="IPR006686">
    <property type="entry name" value="MscS_channel_CS"/>
</dbReference>
<dbReference type="AlphaFoldDB" id="A0A9D2G6S6"/>
<dbReference type="Pfam" id="PF21082">
    <property type="entry name" value="MS_channel_3rd"/>
    <property type="match status" value="1"/>
</dbReference>
<keyword evidence="4 7" id="KW-0812">Transmembrane</keyword>
<comment type="similarity">
    <text evidence="2">Belongs to the MscS (TC 1.A.23) family.</text>
</comment>
<keyword evidence="3" id="KW-1003">Cell membrane</keyword>
<dbReference type="SUPFAM" id="SSF82861">
    <property type="entry name" value="Mechanosensitive channel protein MscS (YggB), transmembrane region"/>
    <property type="match status" value="1"/>
</dbReference>
<accession>A0A9D2G6S6</accession>
<dbReference type="PANTHER" id="PTHR30221:SF1">
    <property type="entry name" value="SMALL-CONDUCTANCE MECHANOSENSITIVE CHANNEL"/>
    <property type="match status" value="1"/>
</dbReference>
<dbReference type="InterPro" id="IPR045275">
    <property type="entry name" value="MscS_archaea/bacteria_type"/>
</dbReference>
<dbReference type="Gene3D" id="2.30.30.60">
    <property type="match status" value="1"/>
</dbReference>
<dbReference type="PROSITE" id="PS01246">
    <property type="entry name" value="UPF0003"/>
    <property type="match status" value="1"/>
</dbReference>
<feature type="domain" description="Mechanosensitive ion channel MscS" evidence="8">
    <location>
        <begin position="109"/>
        <end position="175"/>
    </location>
</feature>